<comment type="caution">
    <text evidence="12">The sequence shown here is derived from an EMBL/GenBank/DDBJ whole genome shotgun (WGS) entry which is preliminary data.</text>
</comment>
<name>A0A9Q1RNW0_9SOLA</name>
<dbReference type="GO" id="GO:0004674">
    <property type="term" value="F:protein serine/threonine kinase activity"/>
    <property type="evidence" value="ECO:0007669"/>
    <property type="project" value="UniProtKB-KW"/>
</dbReference>
<evidence type="ECO:0000256" key="7">
    <source>
        <dbReference type="ARBA" id="ARBA00022840"/>
    </source>
</evidence>
<evidence type="ECO:0000256" key="11">
    <source>
        <dbReference type="ARBA" id="ARBA00048679"/>
    </source>
</evidence>
<organism evidence="12 13">
    <name type="scientific">Anisodus acutangulus</name>
    <dbReference type="NCBI Taxonomy" id="402998"/>
    <lineage>
        <taxon>Eukaryota</taxon>
        <taxon>Viridiplantae</taxon>
        <taxon>Streptophyta</taxon>
        <taxon>Embryophyta</taxon>
        <taxon>Tracheophyta</taxon>
        <taxon>Spermatophyta</taxon>
        <taxon>Magnoliopsida</taxon>
        <taxon>eudicotyledons</taxon>
        <taxon>Gunneridae</taxon>
        <taxon>Pentapetalae</taxon>
        <taxon>asterids</taxon>
        <taxon>lamiids</taxon>
        <taxon>Solanales</taxon>
        <taxon>Solanaceae</taxon>
        <taxon>Solanoideae</taxon>
        <taxon>Hyoscyameae</taxon>
        <taxon>Anisodus</taxon>
    </lineage>
</organism>
<dbReference type="AlphaFoldDB" id="A0A9Q1RNW0"/>
<comment type="catalytic activity">
    <reaction evidence="10">
        <text>L-threonyl-[protein] + ATP = O-phospho-L-threonyl-[protein] + ADP + H(+)</text>
        <dbReference type="Rhea" id="RHEA:46608"/>
        <dbReference type="Rhea" id="RHEA-COMP:11060"/>
        <dbReference type="Rhea" id="RHEA-COMP:11605"/>
        <dbReference type="ChEBI" id="CHEBI:15378"/>
        <dbReference type="ChEBI" id="CHEBI:30013"/>
        <dbReference type="ChEBI" id="CHEBI:30616"/>
        <dbReference type="ChEBI" id="CHEBI:61977"/>
        <dbReference type="ChEBI" id="CHEBI:456216"/>
        <dbReference type="EC" id="2.7.11.1"/>
    </reaction>
</comment>
<dbReference type="GO" id="GO:0005886">
    <property type="term" value="C:plasma membrane"/>
    <property type="evidence" value="ECO:0007669"/>
    <property type="project" value="UniProtKB-SubCell"/>
</dbReference>
<keyword evidence="8" id="KW-1133">Transmembrane helix</keyword>
<evidence type="ECO:0000256" key="8">
    <source>
        <dbReference type="ARBA" id="ARBA00022989"/>
    </source>
</evidence>
<dbReference type="EMBL" id="JAJAGQ010000004">
    <property type="protein sequence ID" value="KAJ8564713.1"/>
    <property type="molecule type" value="Genomic_DNA"/>
</dbReference>
<sequence>MRDSCCRILVLELYTSLSGWMLTEIVAMIELCLIYQLTNTNFLSFYKMARHLLSRALQKEEFDLLADPRLEKNYVGSDMFRMIEAAASCVRHSSAKRPAMGQIMRAFDGMAIQDLSNGMKVGESVIHSAALQSAETSWFRRMAFGNRDFSSDFFSHSNQNSRESGEHP</sequence>
<evidence type="ECO:0000256" key="4">
    <source>
        <dbReference type="ARBA" id="ARBA00022679"/>
    </source>
</evidence>
<dbReference type="EC" id="2.7.11.1" evidence="2"/>
<keyword evidence="3" id="KW-0723">Serine/threonine-protein kinase</keyword>
<dbReference type="GO" id="GO:0005524">
    <property type="term" value="F:ATP binding"/>
    <property type="evidence" value="ECO:0007669"/>
    <property type="project" value="UniProtKB-KW"/>
</dbReference>
<gene>
    <name evidence="12" type="ORF">K7X08_001173</name>
</gene>
<evidence type="ECO:0000256" key="10">
    <source>
        <dbReference type="ARBA" id="ARBA00047899"/>
    </source>
</evidence>
<dbReference type="Proteomes" id="UP001152561">
    <property type="component" value="Unassembled WGS sequence"/>
</dbReference>
<evidence type="ECO:0000256" key="1">
    <source>
        <dbReference type="ARBA" id="ARBA00004162"/>
    </source>
</evidence>
<keyword evidence="3" id="KW-0418">Kinase</keyword>
<dbReference type="PANTHER" id="PTHR47982:SF27">
    <property type="entry name" value="NON-SPECIFIC SERINE_THREONINE PROTEIN KINASE"/>
    <property type="match status" value="1"/>
</dbReference>
<evidence type="ECO:0000313" key="13">
    <source>
        <dbReference type="Proteomes" id="UP001152561"/>
    </source>
</evidence>
<reference evidence="13" key="1">
    <citation type="journal article" date="2023" name="Proc. Natl. Acad. Sci. U.S.A.">
        <title>Genomic and structural basis for evolution of tropane alkaloid biosynthesis.</title>
        <authorList>
            <person name="Wanga Y.-J."/>
            <person name="Taina T."/>
            <person name="Yua J.-Y."/>
            <person name="Lia J."/>
            <person name="Xua B."/>
            <person name="Chenc J."/>
            <person name="D'Auriad J.C."/>
            <person name="Huanga J.-P."/>
            <person name="Huanga S.-X."/>
        </authorList>
    </citation>
    <scope>NUCLEOTIDE SEQUENCE [LARGE SCALE GENOMIC DNA]</scope>
    <source>
        <strain evidence="13">cv. KIB-2019</strain>
    </source>
</reference>
<keyword evidence="13" id="KW-1185">Reference proteome</keyword>
<evidence type="ECO:0000313" key="12">
    <source>
        <dbReference type="EMBL" id="KAJ8564713.1"/>
    </source>
</evidence>
<dbReference type="Gene3D" id="1.10.510.10">
    <property type="entry name" value="Transferase(Phosphotransferase) domain 1"/>
    <property type="match status" value="1"/>
</dbReference>
<evidence type="ECO:0000256" key="2">
    <source>
        <dbReference type="ARBA" id="ARBA00012513"/>
    </source>
</evidence>
<keyword evidence="4" id="KW-0808">Transferase</keyword>
<evidence type="ECO:0000256" key="5">
    <source>
        <dbReference type="ARBA" id="ARBA00022692"/>
    </source>
</evidence>
<dbReference type="InterPro" id="IPR047117">
    <property type="entry name" value="PERK1-13-like"/>
</dbReference>
<comment type="subcellular location">
    <subcellularLocation>
        <location evidence="1">Cell membrane</location>
        <topology evidence="1">Single-pass membrane protein</topology>
    </subcellularLocation>
</comment>
<evidence type="ECO:0000256" key="6">
    <source>
        <dbReference type="ARBA" id="ARBA00022741"/>
    </source>
</evidence>
<keyword evidence="9" id="KW-0472">Membrane</keyword>
<keyword evidence="7" id="KW-0067">ATP-binding</keyword>
<proteinExistence type="predicted"/>
<protein>
    <recommendedName>
        <fullName evidence="2">non-specific serine/threonine protein kinase</fullName>
        <ecNumber evidence="2">2.7.11.1</ecNumber>
    </recommendedName>
</protein>
<keyword evidence="5" id="KW-0812">Transmembrane</keyword>
<evidence type="ECO:0000256" key="9">
    <source>
        <dbReference type="ARBA" id="ARBA00023136"/>
    </source>
</evidence>
<accession>A0A9Q1RNW0</accession>
<comment type="catalytic activity">
    <reaction evidence="11">
        <text>L-seryl-[protein] + ATP = O-phospho-L-seryl-[protein] + ADP + H(+)</text>
        <dbReference type="Rhea" id="RHEA:17989"/>
        <dbReference type="Rhea" id="RHEA-COMP:9863"/>
        <dbReference type="Rhea" id="RHEA-COMP:11604"/>
        <dbReference type="ChEBI" id="CHEBI:15378"/>
        <dbReference type="ChEBI" id="CHEBI:29999"/>
        <dbReference type="ChEBI" id="CHEBI:30616"/>
        <dbReference type="ChEBI" id="CHEBI:83421"/>
        <dbReference type="ChEBI" id="CHEBI:456216"/>
        <dbReference type="EC" id="2.7.11.1"/>
    </reaction>
</comment>
<evidence type="ECO:0000256" key="3">
    <source>
        <dbReference type="ARBA" id="ARBA00022527"/>
    </source>
</evidence>
<dbReference type="OrthoDB" id="4062651at2759"/>
<dbReference type="PANTHER" id="PTHR47982">
    <property type="entry name" value="PROLINE-RICH RECEPTOR-LIKE PROTEIN KINASE PERK4"/>
    <property type="match status" value="1"/>
</dbReference>
<keyword evidence="6" id="KW-0547">Nucleotide-binding</keyword>